<accession>A0A2A4G4B6</accession>
<reference evidence="7 8" key="1">
    <citation type="submission" date="2017-04" db="EMBL/GenBank/DDBJ databases">
        <title>A new member of the family Flavobacteriaceae isolated from ascidians.</title>
        <authorList>
            <person name="Chen L."/>
        </authorList>
    </citation>
    <scope>NUCLEOTIDE SEQUENCE [LARGE SCALE GENOMIC DNA]</scope>
    <source>
        <strain evidence="7 8">HQA918</strain>
    </source>
</reference>
<dbReference type="NCBIfam" id="TIGR00374">
    <property type="entry name" value="flippase-like domain"/>
    <property type="match status" value="1"/>
</dbReference>
<feature type="transmembrane region" description="Helical" evidence="6">
    <location>
        <begin position="293"/>
        <end position="317"/>
    </location>
</feature>
<keyword evidence="4 6" id="KW-1133">Transmembrane helix</keyword>
<gene>
    <name evidence="7" type="ORF">B7P33_16180</name>
</gene>
<evidence type="ECO:0000256" key="6">
    <source>
        <dbReference type="SAM" id="Phobius"/>
    </source>
</evidence>
<feature type="transmembrane region" description="Helical" evidence="6">
    <location>
        <begin position="164"/>
        <end position="182"/>
    </location>
</feature>
<evidence type="ECO:0000313" key="7">
    <source>
        <dbReference type="EMBL" id="PCE62818.1"/>
    </source>
</evidence>
<dbReference type="OrthoDB" id="9812094at2"/>
<keyword evidence="8" id="KW-1185">Reference proteome</keyword>
<evidence type="ECO:0008006" key="9">
    <source>
        <dbReference type="Google" id="ProtNLM"/>
    </source>
</evidence>
<comment type="subcellular location">
    <subcellularLocation>
        <location evidence="1">Cell membrane</location>
        <topology evidence="1">Multi-pass membrane protein</topology>
    </subcellularLocation>
</comment>
<keyword evidence="5 6" id="KW-0472">Membrane</keyword>
<dbReference type="AlphaFoldDB" id="A0A2A4G4B6"/>
<proteinExistence type="predicted"/>
<dbReference type="Proteomes" id="UP000219559">
    <property type="component" value="Unassembled WGS sequence"/>
</dbReference>
<dbReference type="Pfam" id="PF03706">
    <property type="entry name" value="LPG_synthase_TM"/>
    <property type="match status" value="1"/>
</dbReference>
<feature type="transmembrane region" description="Helical" evidence="6">
    <location>
        <begin position="267"/>
        <end position="287"/>
    </location>
</feature>
<feature type="transmembrane region" description="Helical" evidence="6">
    <location>
        <begin position="215"/>
        <end position="235"/>
    </location>
</feature>
<protein>
    <recommendedName>
        <fullName evidence="9">TIGR00374 family protein</fullName>
    </recommendedName>
</protein>
<dbReference type="GO" id="GO:0005886">
    <property type="term" value="C:plasma membrane"/>
    <property type="evidence" value="ECO:0007669"/>
    <property type="project" value="UniProtKB-SubCell"/>
</dbReference>
<feature type="transmembrane region" description="Helical" evidence="6">
    <location>
        <begin position="241"/>
        <end position="260"/>
    </location>
</feature>
<evidence type="ECO:0000256" key="4">
    <source>
        <dbReference type="ARBA" id="ARBA00022989"/>
    </source>
</evidence>
<evidence type="ECO:0000256" key="2">
    <source>
        <dbReference type="ARBA" id="ARBA00022475"/>
    </source>
</evidence>
<keyword evidence="2" id="KW-1003">Cell membrane</keyword>
<dbReference type="InterPro" id="IPR022791">
    <property type="entry name" value="L-PG_synthase/AglD"/>
</dbReference>
<evidence type="ECO:0000256" key="3">
    <source>
        <dbReference type="ARBA" id="ARBA00022692"/>
    </source>
</evidence>
<dbReference type="RefSeq" id="WP_097440929.1">
    <property type="nucleotide sequence ID" value="NZ_KZ300477.1"/>
</dbReference>
<dbReference type="PANTHER" id="PTHR39087">
    <property type="entry name" value="UPF0104 MEMBRANE PROTEIN MJ1595"/>
    <property type="match status" value="1"/>
</dbReference>
<evidence type="ECO:0000313" key="8">
    <source>
        <dbReference type="Proteomes" id="UP000219559"/>
    </source>
</evidence>
<organism evidence="7 8">
    <name type="scientific">Sediminicola luteus</name>
    <dbReference type="NCBI Taxonomy" id="319238"/>
    <lineage>
        <taxon>Bacteria</taxon>
        <taxon>Pseudomonadati</taxon>
        <taxon>Bacteroidota</taxon>
        <taxon>Flavobacteriia</taxon>
        <taxon>Flavobacteriales</taxon>
        <taxon>Flavobacteriaceae</taxon>
        <taxon>Sediminicola</taxon>
    </lineage>
</organism>
<sequence length="323" mass="35661">MSKSLKKILKTVLPIGFGLGLIAYSYAVTTPEEREQIVTYITNADLFWVGISVLLGFLSHLSRAIRWNFLLEPLGYRPSLLNRTLLVFVAYFANLGIPRAGEILRATGLDTYEKVPFEKGFGTIVTERIIDPIMLLSVIGLALILQTESIMDILMQKKIDPWKIGLLALAGLAGLLFFVLVIKRSNHALALKIKNFITGLLEGVLSVFKMKQKGWFLFHTFFIWACYVGMFWVIKFTVPETVSLGFGPILVAFVAGAFAMTASNGGLGIFPVAVSAILVAFGISKVSGDAFGWIMWISQTLMVVLFGAISFFLLPLYNKDTKG</sequence>
<evidence type="ECO:0000256" key="1">
    <source>
        <dbReference type="ARBA" id="ARBA00004651"/>
    </source>
</evidence>
<dbReference type="EMBL" id="NBWU01000007">
    <property type="protein sequence ID" value="PCE62818.1"/>
    <property type="molecule type" value="Genomic_DNA"/>
</dbReference>
<evidence type="ECO:0000256" key="5">
    <source>
        <dbReference type="ARBA" id="ARBA00023136"/>
    </source>
</evidence>
<dbReference type="PANTHER" id="PTHR39087:SF2">
    <property type="entry name" value="UPF0104 MEMBRANE PROTEIN MJ1595"/>
    <property type="match status" value="1"/>
</dbReference>
<keyword evidence="3 6" id="KW-0812">Transmembrane</keyword>
<feature type="transmembrane region" description="Helical" evidence="6">
    <location>
        <begin position="37"/>
        <end position="59"/>
    </location>
</feature>
<feature type="transmembrane region" description="Helical" evidence="6">
    <location>
        <begin position="121"/>
        <end position="144"/>
    </location>
</feature>
<comment type="caution">
    <text evidence="7">The sequence shown here is derived from an EMBL/GenBank/DDBJ whole genome shotgun (WGS) entry which is preliminary data.</text>
</comment>
<name>A0A2A4G4B6_9FLAO</name>